<evidence type="ECO:0000313" key="6">
    <source>
        <dbReference type="EMBL" id="CUV53735.1"/>
    </source>
</evidence>
<dbReference type="EMBL" id="LN899821">
    <property type="protein sequence ID" value="CUV20532.1"/>
    <property type="molecule type" value="Genomic_DNA"/>
</dbReference>
<dbReference type="EMBL" id="LN899820">
    <property type="protein sequence ID" value="CUV53735.1"/>
    <property type="molecule type" value="Genomic_DNA"/>
</dbReference>
<evidence type="ECO:0000313" key="3">
    <source>
        <dbReference type="EMBL" id="CUV33687.1"/>
    </source>
</evidence>
<dbReference type="InterPro" id="IPR025091">
    <property type="entry name" value="DUF4019"/>
</dbReference>
<dbReference type="EMBL" id="LN899823">
    <property type="protein sequence ID" value="CUV25632.1"/>
    <property type="molecule type" value="Genomic_DNA"/>
</dbReference>
<dbReference type="EMBL" id="LN899822">
    <property type="protein sequence ID" value="CUV59670.1"/>
    <property type="molecule type" value="Genomic_DNA"/>
</dbReference>
<reference evidence="4" key="1">
    <citation type="submission" date="2015-10" db="EMBL/GenBank/DDBJ databases">
        <authorList>
            <person name="Gilbert D.G."/>
        </authorList>
    </citation>
    <scope>NUCLEOTIDE SEQUENCE</scope>
    <source>
        <strain evidence="4">Phyl III-seqv23</strain>
    </source>
</reference>
<proteinExistence type="predicted"/>
<evidence type="ECO:0000313" key="7">
    <source>
        <dbReference type="EMBL" id="CUV59670.1"/>
    </source>
</evidence>
<gene>
    <name evidence="1" type="ORF">PSS4_v1_1560053</name>
    <name evidence="7" type="ORF">RD1301_v1_500016</name>
    <name evidence="2" type="ORF">RUN1744_v1_1050041</name>
    <name evidence="6" type="ORF">RUN215_v1_180058</name>
    <name evidence="3" type="ORF">TD1301_v1_530026</name>
    <name evidence="4" type="ORF">TF3108_v1_270041</name>
    <name evidence="5" type="ORF">TO10_v1_150316</name>
</gene>
<evidence type="ECO:0000313" key="4">
    <source>
        <dbReference type="EMBL" id="CUV39378.1"/>
    </source>
</evidence>
<dbReference type="EMBL" id="LN899826">
    <property type="protein sequence ID" value="CUV39378.1"/>
    <property type="molecule type" value="Genomic_DNA"/>
</dbReference>
<accession>A0A0K1ZMM8</accession>
<sequence length="186" mass="20271">MSLAISGAIMKRRDAFRLAAGVSLVGMAGVGLPTSRAAETMGQKEFLFWLDDRDRSAVRTVAEQILKEIDAGVRDARYLQGVYQRAGGVTHARYSNGTAFSDRILSNRGSLGAVKARAVQGVEGGFRMLPNLPGGEYVIAIYDAVFSGAPDLLYTEQVTLSREPGVASSPWTFVEYYVNSKPFYKY</sequence>
<dbReference type="Pfam" id="PF13211">
    <property type="entry name" value="DUF4019"/>
    <property type="match status" value="1"/>
</dbReference>
<dbReference type="EMBL" id="LN899825">
    <property type="protein sequence ID" value="CUV33687.1"/>
    <property type="molecule type" value="Genomic_DNA"/>
</dbReference>
<dbReference type="AlphaFoldDB" id="A0A0K1ZMM8"/>
<protein>
    <submittedName>
        <fullName evidence="4">Uncharacterized protein</fullName>
    </submittedName>
</protein>
<dbReference type="PATRIC" id="fig|305.107.peg.5234"/>
<name>A0A0K1ZMM8_RALSL</name>
<evidence type="ECO:0000313" key="1">
    <source>
        <dbReference type="EMBL" id="CUV20532.1"/>
    </source>
</evidence>
<evidence type="ECO:0000313" key="2">
    <source>
        <dbReference type="EMBL" id="CUV25632.1"/>
    </source>
</evidence>
<organism evidence="4">
    <name type="scientific">Ralstonia solanacearum</name>
    <name type="common">Pseudomonas solanacearum</name>
    <dbReference type="NCBI Taxonomy" id="305"/>
    <lineage>
        <taxon>Bacteria</taxon>
        <taxon>Pseudomonadati</taxon>
        <taxon>Pseudomonadota</taxon>
        <taxon>Betaproteobacteria</taxon>
        <taxon>Burkholderiales</taxon>
        <taxon>Burkholderiaceae</taxon>
        <taxon>Ralstonia</taxon>
        <taxon>Ralstonia solanacearum species complex</taxon>
    </lineage>
</organism>
<evidence type="ECO:0000313" key="5">
    <source>
        <dbReference type="EMBL" id="CUV44577.1"/>
    </source>
</evidence>
<dbReference type="EMBL" id="LN899827">
    <property type="protein sequence ID" value="CUV44577.1"/>
    <property type="molecule type" value="Genomic_DNA"/>
</dbReference>
<dbReference type="DNASU" id="1221022"/>